<comment type="subunit">
    <text evidence="9">The system is composed of three essential subunits: KdpA, KdpB and KdpC.</text>
</comment>
<keyword evidence="7 9" id="KW-0406">Ion transport</keyword>
<name>A0A1Q5U9I3_9GAMM</name>
<dbReference type="HAMAP" id="MF_00275">
    <property type="entry name" value="KdpA"/>
    <property type="match status" value="1"/>
</dbReference>
<keyword evidence="4 9" id="KW-0812">Transmembrane</keyword>
<dbReference type="PANTHER" id="PTHR30607">
    <property type="entry name" value="POTASSIUM-TRANSPORTING ATPASE A CHAIN"/>
    <property type="match status" value="1"/>
</dbReference>
<dbReference type="NCBIfam" id="TIGR00680">
    <property type="entry name" value="kdpA"/>
    <property type="match status" value="1"/>
</dbReference>
<comment type="caution">
    <text evidence="10">The sequence shown here is derived from an EMBL/GenBank/DDBJ whole genome shotgun (WGS) entry which is preliminary data.</text>
</comment>
<feature type="transmembrane region" description="Helical" evidence="9">
    <location>
        <begin position="384"/>
        <end position="403"/>
    </location>
</feature>
<dbReference type="OrthoDB" id="9763796at2"/>
<evidence type="ECO:0000256" key="5">
    <source>
        <dbReference type="ARBA" id="ARBA00022958"/>
    </source>
</evidence>
<feature type="transmembrane region" description="Helical" evidence="9">
    <location>
        <begin position="258"/>
        <end position="279"/>
    </location>
</feature>
<keyword evidence="5 9" id="KW-0630">Potassium</keyword>
<comment type="similarity">
    <text evidence="9">Belongs to the KdpA family.</text>
</comment>
<evidence type="ECO:0000256" key="8">
    <source>
        <dbReference type="ARBA" id="ARBA00023136"/>
    </source>
</evidence>
<dbReference type="GO" id="GO:0016787">
    <property type="term" value="F:hydrolase activity"/>
    <property type="evidence" value="ECO:0007669"/>
    <property type="project" value="UniProtKB-KW"/>
</dbReference>
<feature type="transmembrane region" description="Helical" evidence="9">
    <location>
        <begin position="359"/>
        <end position="378"/>
    </location>
</feature>
<gene>
    <name evidence="9" type="primary">kdpA</name>
    <name evidence="10" type="ORF">Xentx_00227</name>
</gene>
<protein>
    <recommendedName>
        <fullName evidence="9">Potassium-transporting ATPase potassium-binding subunit</fullName>
    </recommendedName>
    <alternativeName>
        <fullName evidence="9">ATP phosphohydrolase [potassium-transporting] A chain</fullName>
    </alternativeName>
    <alternativeName>
        <fullName evidence="9">Potassium-binding and translocating subunit A</fullName>
    </alternativeName>
    <alternativeName>
        <fullName evidence="9">Potassium-translocating ATPase A chain</fullName>
    </alternativeName>
</protein>
<comment type="function">
    <text evidence="9">Part of the high-affinity ATP-driven potassium transport (or Kdp) system, which catalyzes the hydrolysis of ATP coupled with the electrogenic transport of potassium into the cytoplasm. This subunit binds the extracellular potassium ions and delivers the ions to the membrane domain of KdpB through an intramembrane tunnel.</text>
</comment>
<accession>A0A1Q5U9I3</accession>
<dbReference type="EMBL" id="MKGR01000001">
    <property type="protein sequence ID" value="OKP09138.1"/>
    <property type="molecule type" value="Genomic_DNA"/>
</dbReference>
<feature type="transmembrane region" description="Helical" evidence="9">
    <location>
        <begin position="531"/>
        <end position="558"/>
    </location>
</feature>
<feature type="transmembrane region" description="Helical" evidence="9">
    <location>
        <begin position="424"/>
        <end position="443"/>
    </location>
</feature>
<evidence type="ECO:0000256" key="4">
    <source>
        <dbReference type="ARBA" id="ARBA00022692"/>
    </source>
</evidence>
<sequence>MAISAFLLIASFLLILFLLGKPLGNLIARLVEGELPRWLIKTETILWRCCGLKKPGSNVKEMNWWQYALAILIFNIAGLLLLFTLLISQGHLPLNPQHFVGMRWDLALNTTISFITNTNWQAYSGENTLSYLSQMAGLTVQNFLSAATGIAVAFALMRAFSRQGTKTMGNAWIDITRITVYLLLPLAIIVALFFVSQGVIQNFSPYALIHSLEGQQQLLPMGPVASQEAIKLLGTNGGGFFGANSAHPFENPTSLSNFVQILAIFLIPCALCFAFGLVVGDNRQGYALLWAMSIIFIIATSVVMYAETAGNTQLIHSNIGNHFNMEGKEARFGILASSLYSVVTTAASCGAVNAMHDSFTALGGMIPLWLMQIGEVIFGGAGSGLYGILLFVLLAVFIAGLMIGRAPEYLGKKIDVYDMKMVALAILITPSLVLLGTALAISIDVGRSAIANPGAHGFTEVLYAFSSAANNNGSAFAGLNANNAFYNLLLGVIMFLGRFGIILPVLAIAGSMVNKKRQPISSGTLPTHGSLFIGLLILVILLIGALTFIPSLALGPIAEHLQLWP</sequence>
<feature type="transmembrane region" description="Helical" evidence="9">
    <location>
        <begin position="484"/>
        <end position="510"/>
    </location>
</feature>
<keyword evidence="10" id="KW-0378">Hydrolase</keyword>
<proteinExistence type="inferred from homology"/>
<evidence type="ECO:0000256" key="7">
    <source>
        <dbReference type="ARBA" id="ARBA00023065"/>
    </source>
</evidence>
<dbReference type="PANTHER" id="PTHR30607:SF2">
    <property type="entry name" value="POTASSIUM-TRANSPORTING ATPASE POTASSIUM-BINDING SUBUNIT"/>
    <property type="match status" value="1"/>
</dbReference>
<dbReference type="InterPro" id="IPR004623">
    <property type="entry name" value="KdpA"/>
</dbReference>
<evidence type="ECO:0000256" key="3">
    <source>
        <dbReference type="ARBA" id="ARBA00022538"/>
    </source>
</evidence>
<dbReference type="GO" id="GO:0008556">
    <property type="term" value="F:P-type potassium transmembrane transporter activity"/>
    <property type="evidence" value="ECO:0007669"/>
    <property type="project" value="InterPro"/>
</dbReference>
<keyword evidence="6 9" id="KW-1133">Transmembrane helix</keyword>
<keyword evidence="11" id="KW-1185">Reference proteome</keyword>
<dbReference type="AlphaFoldDB" id="A0A1Q5U9I3"/>
<dbReference type="GO" id="GO:0005886">
    <property type="term" value="C:plasma membrane"/>
    <property type="evidence" value="ECO:0007669"/>
    <property type="project" value="UniProtKB-SubCell"/>
</dbReference>
<keyword evidence="1 9" id="KW-0813">Transport</keyword>
<feature type="transmembrane region" description="Helical" evidence="9">
    <location>
        <begin position="178"/>
        <end position="200"/>
    </location>
</feature>
<comment type="subcellular location">
    <subcellularLocation>
        <location evidence="9">Cell membrane</location>
        <topology evidence="9">Multi-pass membrane protein</topology>
    </subcellularLocation>
</comment>
<evidence type="ECO:0000256" key="1">
    <source>
        <dbReference type="ARBA" id="ARBA00022448"/>
    </source>
</evidence>
<evidence type="ECO:0000313" key="10">
    <source>
        <dbReference type="EMBL" id="OKP09138.1"/>
    </source>
</evidence>
<evidence type="ECO:0000313" key="11">
    <source>
        <dbReference type="Proteomes" id="UP000186277"/>
    </source>
</evidence>
<feature type="transmembrane region" description="Helical" evidence="9">
    <location>
        <begin position="332"/>
        <end position="352"/>
    </location>
</feature>
<feature type="transmembrane region" description="Helical" evidence="9">
    <location>
        <begin position="286"/>
        <end position="306"/>
    </location>
</feature>
<organism evidence="10 11">
    <name type="scientific">Xenorhabdus thuongxuanensis</name>
    <dbReference type="NCBI Taxonomy" id="1873484"/>
    <lineage>
        <taxon>Bacteria</taxon>
        <taxon>Pseudomonadati</taxon>
        <taxon>Pseudomonadota</taxon>
        <taxon>Gammaproteobacteria</taxon>
        <taxon>Enterobacterales</taxon>
        <taxon>Morganellaceae</taxon>
        <taxon>Xenorhabdus</taxon>
    </lineage>
</organism>
<feature type="transmembrane region" description="Helical" evidence="9">
    <location>
        <begin position="64"/>
        <end position="86"/>
    </location>
</feature>
<dbReference type="Pfam" id="PF03814">
    <property type="entry name" value="KdpA"/>
    <property type="match status" value="1"/>
</dbReference>
<keyword evidence="8 9" id="KW-0472">Membrane</keyword>
<evidence type="ECO:0000256" key="2">
    <source>
        <dbReference type="ARBA" id="ARBA00022475"/>
    </source>
</evidence>
<dbReference type="GO" id="GO:0030955">
    <property type="term" value="F:potassium ion binding"/>
    <property type="evidence" value="ECO:0007669"/>
    <property type="project" value="UniProtKB-UniRule"/>
</dbReference>
<feature type="transmembrane region" description="Helical" evidence="9">
    <location>
        <begin position="135"/>
        <end position="157"/>
    </location>
</feature>
<keyword evidence="2 9" id="KW-1003">Cell membrane</keyword>
<reference evidence="10 11" key="1">
    <citation type="submission" date="2016-09" db="EMBL/GenBank/DDBJ databases">
        <title>Xenorhabdus thuongxuanensis sp. nov. and Xenorhabdus eapokensis sp. nov., isolated from Steinernema species.</title>
        <authorList>
            <person name="Kaempfer P."/>
            <person name="Tobias N.J."/>
            <person name="Phan Ke L."/>
            <person name="Bode H.B."/>
            <person name="Glaeser S.P."/>
        </authorList>
    </citation>
    <scope>NUCLEOTIDE SEQUENCE [LARGE SCALE GENOMIC DNA]</scope>
    <source>
        <strain evidence="10 11">30TX1</strain>
    </source>
</reference>
<keyword evidence="3 9" id="KW-0633">Potassium transport</keyword>
<evidence type="ECO:0000256" key="9">
    <source>
        <dbReference type="HAMAP-Rule" id="MF_00275"/>
    </source>
</evidence>
<dbReference type="RefSeq" id="WP_074018426.1">
    <property type="nucleotide sequence ID" value="NZ_CAWMWP010000001.1"/>
</dbReference>
<dbReference type="PIRSF" id="PIRSF001294">
    <property type="entry name" value="K_ATPaseA"/>
    <property type="match status" value="1"/>
</dbReference>
<evidence type="ECO:0000256" key="6">
    <source>
        <dbReference type="ARBA" id="ARBA00022989"/>
    </source>
</evidence>
<dbReference type="Proteomes" id="UP000186277">
    <property type="component" value="Unassembled WGS sequence"/>
</dbReference>